<keyword evidence="1" id="KW-0175">Coiled coil</keyword>
<evidence type="ECO:0000256" key="1">
    <source>
        <dbReference type="SAM" id="Coils"/>
    </source>
</evidence>
<comment type="caution">
    <text evidence="2">The sequence shown here is derived from an EMBL/GenBank/DDBJ whole genome shotgun (WGS) entry which is preliminary data.</text>
</comment>
<dbReference type="GO" id="GO:0004812">
    <property type="term" value="F:aminoacyl-tRNA ligase activity"/>
    <property type="evidence" value="ECO:0007669"/>
    <property type="project" value="UniProtKB-KW"/>
</dbReference>
<dbReference type="EMBL" id="JACIEJ010000004">
    <property type="protein sequence ID" value="MBB3985567.1"/>
    <property type="molecule type" value="Genomic_DNA"/>
</dbReference>
<dbReference type="RefSeq" id="WP_183965250.1">
    <property type="nucleotide sequence ID" value="NZ_BAABBZ010000018.1"/>
</dbReference>
<reference evidence="2 3" key="1">
    <citation type="submission" date="2020-08" db="EMBL/GenBank/DDBJ databases">
        <title>Genomic Encyclopedia of Type Strains, Phase IV (KMG-IV): sequencing the most valuable type-strain genomes for metagenomic binning, comparative biology and taxonomic classification.</title>
        <authorList>
            <person name="Goeker M."/>
        </authorList>
    </citation>
    <scope>NUCLEOTIDE SEQUENCE [LARGE SCALE GENOMIC DNA]</scope>
    <source>
        <strain evidence="2 3">DSM 102235</strain>
    </source>
</reference>
<sequence length="116" mass="12819">MSSKQQQGCVLVVPVCEAGRLEAQREEIAQTLDELAADIRDLQGKIRNGEAKKTEVGGVMSDLRYWLKALRETEAELDTIRKRDSGIVGAWGLDLDAAELEIGCRLARIRTCCEEG</sequence>
<keyword evidence="3" id="KW-1185">Reference proteome</keyword>
<organism evidence="2 3">
    <name type="scientific">Sagittula marina</name>
    <dbReference type="NCBI Taxonomy" id="943940"/>
    <lineage>
        <taxon>Bacteria</taxon>
        <taxon>Pseudomonadati</taxon>
        <taxon>Pseudomonadota</taxon>
        <taxon>Alphaproteobacteria</taxon>
        <taxon>Rhodobacterales</taxon>
        <taxon>Roseobacteraceae</taxon>
        <taxon>Sagittula</taxon>
    </lineage>
</organism>
<keyword evidence="2" id="KW-0030">Aminoacyl-tRNA synthetase</keyword>
<keyword evidence="2" id="KW-0436">Ligase</keyword>
<accession>A0A7W6DMP3</accession>
<name>A0A7W6DMP3_9RHOB</name>
<evidence type="ECO:0000313" key="2">
    <source>
        <dbReference type="EMBL" id="MBB3985567.1"/>
    </source>
</evidence>
<feature type="coiled-coil region" evidence="1">
    <location>
        <begin position="18"/>
        <end position="52"/>
    </location>
</feature>
<proteinExistence type="predicted"/>
<protein>
    <submittedName>
        <fullName evidence="2">Seryl-tRNA synthetase</fullName>
    </submittedName>
</protein>
<dbReference type="Proteomes" id="UP000541426">
    <property type="component" value="Unassembled WGS sequence"/>
</dbReference>
<gene>
    <name evidence="2" type="ORF">GGQ68_001900</name>
</gene>
<evidence type="ECO:0000313" key="3">
    <source>
        <dbReference type="Proteomes" id="UP000541426"/>
    </source>
</evidence>
<dbReference type="AlphaFoldDB" id="A0A7W6DMP3"/>